<gene>
    <name evidence="2" type="ORF">UFOPK2657_00448</name>
</gene>
<organism evidence="2">
    <name type="scientific">freshwater metagenome</name>
    <dbReference type="NCBI Taxonomy" id="449393"/>
    <lineage>
        <taxon>unclassified sequences</taxon>
        <taxon>metagenomes</taxon>
        <taxon>ecological metagenomes</taxon>
    </lineage>
</organism>
<feature type="compositionally biased region" description="Polar residues" evidence="1">
    <location>
        <begin position="11"/>
        <end position="34"/>
    </location>
</feature>
<accession>A0A6J6QKZ2</accession>
<evidence type="ECO:0000313" key="2">
    <source>
        <dbReference type="EMBL" id="CAB4709558.1"/>
    </source>
</evidence>
<evidence type="ECO:0000256" key="1">
    <source>
        <dbReference type="SAM" id="MobiDB-lite"/>
    </source>
</evidence>
<protein>
    <submittedName>
        <fullName evidence="2">Unannotated protein</fullName>
    </submittedName>
</protein>
<feature type="region of interest" description="Disordered" evidence="1">
    <location>
        <begin position="1"/>
        <end position="93"/>
    </location>
</feature>
<sequence>MPTTFDPVAETVTSPGPTPAKQTKSPHESLSNAPRCTCDPSIPTSVNARTQTSPSHHIDVETSSTHNSSVRGMTMSSQTCSHGSRNTTPPPLLRRTTSIFPRAHASASTRSGVWREPSTSAVCRIRTSNTDRSGVNVRACCSDALQCSCCTTHCALRGLGKILLPHLGHTAH</sequence>
<dbReference type="AlphaFoldDB" id="A0A6J6QKZ2"/>
<reference evidence="2" key="1">
    <citation type="submission" date="2020-05" db="EMBL/GenBank/DDBJ databases">
        <authorList>
            <person name="Chiriac C."/>
            <person name="Salcher M."/>
            <person name="Ghai R."/>
            <person name="Kavagutti S V."/>
        </authorList>
    </citation>
    <scope>NUCLEOTIDE SEQUENCE</scope>
</reference>
<feature type="compositionally biased region" description="Polar residues" evidence="1">
    <location>
        <begin position="42"/>
        <end position="86"/>
    </location>
</feature>
<dbReference type="EMBL" id="CAEZYG010000056">
    <property type="protein sequence ID" value="CAB4709558.1"/>
    <property type="molecule type" value="Genomic_DNA"/>
</dbReference>
<proteinExistence type="predicted"/>
<name>A0A6J6QKZ2_9ZZZZ</name>